<dbReference type="Proteomes" id="UP001054945">
    <property type="component" value="Unassembled WGS sequence"/>
</dbReference>
<protein>
    <submittedName>
        <fullName evidence="1">Uncharacterized protein</fullName>
    </submittedName>
</protein>
<proteinExistence type="predicted"/>
<reference evidence="1 2" key="1">
    <citation type="submission" date="2021-06" db="EMBL/GenBank/DDBJ databases">
        <title>Caerostris extrusa draft genome.</title>
        <authorList>
            <person name="Kono N."/>
            <person name="Arakawa K."/>
        </authorList>
    </citation>
    <scope>NUCLEOTIDE SEQUENCE [LARGE SCALE GENOMIC DNA]</scope>
</reference>
<evidence type="ECO:0000313" key="1">
    <source>
        <dbReference type="EMBL" id="GIY98637.1"/>
    </source>
</evidence>
<name>A0AAV4XUC5_CAEEX</name>
<gene>
    <name evidence="1" type="ORF">CEXT_233231</name>
</gene>
<dbReference type="AlphaFoldDB" id="A0AAV4XUC5"/>
<organism evidence="1 2">
    <name type="scientific">Caerostris extrusa</name>
    <name type="common">Bark spider</name>
    <name type="synonym">Caerostris bankana</name>
    <dbReference type="NCBI Taxonomy" id="172846"/>
    <lineage>
        <taxon>Eukaryota</taxon>
        <taxon>Metazoa</taxon>
        <taxon>Ecdysozoa</taxon>
        <taxon>Arthropoda</taxon>
        <taxon>Chelicerata</taxon>
        <taxon>Arachnida</taxon>
        <taxon>Araneae</taxon>
        <taxon>Araneomorphae</taxon>
        <taxon>Entelegynae</taxon>
        <taxon>Araneoidea</taxon>
        <taxon>Araneidae</taxon>
        <taxon>Caerostris</taxon>
    </lineage>
</organism>
<keyword evidence="2" id="KW-1185">Reference proteome</keyword>
<comment type="caution">
    <text evidence="1">The sequence shown here is derived from an EMBL/GenBank/DDBJ whole genome shotgun (WGS) entry which is preliminary data.</text>
</comment>
<sequence length="71" mass="7892">MIVYDSSGAMMVCDTSGAMIVCDSSGAMMVYLFQAHFLVGYARGTPISKVSSFFKNQCLWMKEWTTVFNIS</sequence>
<evidence type="ECO:0000313" key="2">
    <source>
        <dbReference type="Proteomes" id="UP001054945"/>
    </source>
</evidence>
<accession>A0AAV4XUC5</accession>
<dbReference type="EMBL" id="BPLR01018321">
    <property type="protein sequence ID" value="GIY98637.1"/>
    <property type="molecule type" value="Genomic_DNA"/>
</dbReference>